<dbReference type="EMBL" id="BNCQ01000016">
    <property type="protein sequence ID" value="GIM04526.1"/>
    <property type="molecule type" value="Genomic_DNA"/>
</dbReference>
<dbReference type="Proteomes" id="UP000722791">
    <property type="component" value="Unassembled WGS sequence"/>
</dbReference>
<proteinExistence type="predicted"/>
<name>A0A8J4LP05_9CHLO</name>
<evidence type="ECO:0000313" key="2">
    <source>
        <dbReference type="Proteomes" id="UP000722791"/>
    </source>
</evidence>
<accession>A0A8J4LP05</accession>
<dbReference type="AlphaFoldDB" id="A0A8J4LP05"/>
<sequence>MATSANRGWASDAKQSTCYVYKHTKEAEHDVSSVSTLWPTLRSPGEDLSVFEALPAGTAPEVTRDHVIVYKNAQHSDVDAPSTSKDASKWRKLCEAVGPEPQPGELLQLADLLYKAEVVLVDELNSLLAKAGLRTIDHVAEAVRKLGDKYISFAEKDELTTILVAAFSRLTGSAGDAKAAIAQWPEVMDWHRRRVAFAHPLGNKTIDKSKLGKLKAQVAVEEVYAPVRSAAKVLIAAAERVIELAVEAGDV</sequence>
<evidence type="ECO:0000313" key="1">
    <source>
        <dbReference type="EMBL" id="GIM04526.1"/>
    </source>
</evidence>
<gene>
    <name evidence="1" type="ORF">Vretimale_9044</name>
</gene>
<reference evidence="1" key="1">
    <citation type="journal article" date="2021" name="Proc. Natl. Acad. Sci. U.S.A.">
        <title>Three genomes in the algal genus Volvox reveal the fate of a haploid sex-determining region after a transition to homothallism.</title>
        <authorList>
            <person name="Yamamoto K."/>
            <person name="Hamaji T."/>
            <person name="Kawai-Toyooka H."/>
            <person name="Matsuzaki R."/>
            <person name="Takahashi F."/>
            <person name="Nishimura Y."/>
            <person name="Kawachi M."/>
            <person name="Noguchi H."/>
            <person name="Minakuchi Y."/>
            <person name="Umen J.G."/>
            <person name="Toyoda A."/>
            <person name="Nozaki H."/>
        </authorList>
    </citation>
    <scope>NUCLEOTIDE SEQUENCE</scope>
    <source>
        <strain evidence="1">NIES-3785</strain>
    </source>
</reference>
<organism evidence="1 2">
    <name type="scientific">Volvox reticuliferus</name>
    <dbReference type="NCBI Taxonomy" id="1737510"/>
    <lineage>
        <taxon>Eukaryota</taxon>
        <taxon>Viridiplantae</taxon>
        <taxon>Chlorophyta</taxon>
        <taxon>core chlorophytes</taxon>
        <taxon>Chlorophyceae</taxon>
        <taxon>CS clade</taxon>
        <taxon>Chlamydomonadales</taxon>
        <taxon>Volvocaceae</taxon>
        <taxon>Volvox</taxon>
    </lineage>
</organism>
<comment type="caution">
    <text evidence="1">The sequence shown here is derived from an EMBL/GenBank/DDBJ whole genome shotgun (WGS) entry which is preliminary data.</text>
</comment>
<protein>
    <submittedName>
        <fullName evidence="1">Uncharacterized protein</fullName>
    </submittedName>
</protein>